<feature type="signal peptide" evidence="1">
    <location>
        <begin position="1"/>
        <end position="20"/>
    </location>
</feature>
<evidence type="ECO:0000313" key="3">
    <source>
        <dbReference type="Proteomes" id="UP001642483"/>
    </source>
</evidence>
<comment type="caution">
    <text evidence="2">The sequence shown here is derived from an EMBL/GenBank/DDBJ whole genome shotgun (WGS) entry which is preliminary data.</text>
</comment>
<evidence type="ECO:0000313" key="2">
    <source>
        <dbReference type="EMBL" id="CAK8687940.1"/>
    </source>
</evidence>
<proteinExistence type="predicted"/>
<dbReference type="SUPFAM" id="SSF48726">
    <property type="entry name" value="Immunoglobulin"/>
    <property type="match status" value="1"/>
</dbReference>
<evidence type="ECO:0000256" key="1">
    <source>
        <dbReference type="SAM" id="SignalP"/>
    </source>
</evidence>
<keyword evidence="3" id="KW-1185">Reference proteome</keyword>
<name>A0ABP0G8K1_CLALP</name>
<protein>
    <submittedName>
        <fullName evidence="2">Uncharacterized protein</fullName>
    </submittedName>
</protein>
<organism evidence="2 3">
    <name type="scientific">Clavelina lepadiformis</name>
    <name type="common">Light-bulb sea squirt</name>
    <name type="synonym">Ascidia lepadiformis</name>
    <dbReference type="NCBI Taxonomy" id="159417"/>
    <lineage>
        <taxon>Eukaryota</taxon>
        <taxon>Metazoa</taxon>
        <taxon>Chordata</taxon>
        <taxon>Tunicata</taxon>
        <taxon>Ascidiacea</taxon>
        <taxon>Aplousobranchia</taxon>
        <taxon>Clavelinidae</taxon>
        <taxon>Clavelina</taxon>
    </lineage>
</organism>
<sequence length="184" mass="20084">MIGFWCFVAILVAILNTTSGTTFEGLENKTVAVGAPAVFQVIIRDSGTELIVWKVNGETVANISYANSNRTATIVGDSNDHRVVLKKTADSFEVDFRHRTLQPTDNGTIYSIEEDSGPSNSSHVQVAYCPLSIVLSHSDLRFSPDCLQYQCLARAMRLEPVQKMPLGQLTIRPALINQLAAGQS</sequence>
<keyword evidence="1" id="KW-0732">Signal</keyword>
<accession>A0ABP0G8K1</accession>
<feature type="chain" id="PRO_5045158689" evidence="1">
    <location>
        <begin position="21"/>
        <end position="184"/>
    </location>
</feature>
<dbReference type="Proteomes" id="UP001642483">
    <property type="component" value="Unassembled WGS sequence"/>
</dbReference>
<reference evidence="2 3" key="1">
    <citation type="submission" date="2024-02" db="EMBL/GenBank/DDBJ databases">
        <authorList>
            <person name="Daric V."/>
            <person name="Darras S."/>
        </authorList>
    </citation>
    <scope>NUCLEOTIDE SEQUENCE [LARGE SCALE GENOMIC DNA]</scope>
</reference>
<dbReference type="InterPro" id="IPR036179">
    <property type="entry name" value="Ig-like_dom_sf"/>
</dbReference>
<dbReference type="EMBL" id="CAWYQH010000106">
    <property type="protein sequence ID" value="CAK8687940.1"/>
    <property type="molecule type" value="Genomic_DNA"/>
</dbReference>
<gene>
    <name evidence="2" type="ORF">CVLEPA_LOCUS19988</name>
</gene>